<evidence type="ECO:0008006" key="4">
    <source>
        <dbReference type="Google" id="ProtNLM"/>
    </source>
</evidence>
<proteinExistence type="predicted"/>
<dbReference type="KEGG" id="phr:C6569_17435"/>
<protein>
    <recommendedName>
        <fullName evidence="4">DUF805 domain-containing protein</fullName>
    </recommendedName>
</protein>
<dbReference type="GO" id="GO:0005886">
    <property type="term" value="C:plasma membrane"/>
    <property type="evidence" value="ECO:0007669"/>
    <property type="project" value="TreeGrafter"/>
</dbReference>
<name>A0A2S0NEX3_9HYPH</name>
<evidence type="ECO:0000313" key="3">
    <source>
        <dbReference type="Proteomes" id="UP000237889"/>
    </source>
</evidence>
<dbReference type="OrthoDB" id="9812349at2"/>
<feature type="transmembrane region" description="Helical" evidence="1">
    <location>
        <begin position="47"/>
        <end position="69"/>
    </location>
</feature>
<dbReference type="PANTHER" id="PTHR34980:SF2">
    <property type="entry name" value="INNER MEMBRANE PROTEIN YHAH-RELATED"/>
    <property type="match status" value="1"/>
</dbReference>
<dbReference type="EMBL" id="CP027668">
    <property type="protein sequence ID" value="AVO46702.1"/>
    <property type="molecule type" value="Genomic_DNA"/>
</dbReference>
<reference evidence="2 3" key="1">
    <citation type="submission" date="2018-03" db="EMBL/GenBank/DDBJ databases">
        <title>Genome sequencing of Phreatobacter sp.</title>
        <authorList>
            <person name="Kim S.-J."/>
            <person name="Heo J."/>
            <person name="Kwon S.-W."/>
        </authorList>
    </citation>
    <scope>NUCLEOTIDE SEQUENCE [LARGE SCALE GENOMIC DNA]</scope>
    <source>
        <strain evidence="2 3">S-12</strain>
    </source>
</reference>
<dbReference type="AlphaFoldDB" id="A0A2S0NEX3"/>
<keyword evidence="1" id="KW-0812">Transmembrane</keyword>
<dbReference type="Pfam" id="PF05656">
    <property type="entry name" value="DUF805"/>
    <property type="match status" value="1"/>
</dbReference>
<keyword evidence="1" id="KW-0472">Membrane</keyword>
<sequence length="151" mass="16143">MNLQHLFLNGDGRIGRQDFWIGMVILIVANIVLGFVAGLVGWAAAGIWGAAILAGLVGLAMTLPAYFLLVKRSNDRDYPQTYVQALMALNIAFQIKNMVVPIELGGPSLLSMLFSLAIAVAGLWALVDLGFFQGTRGPNRYGPDPLSVPAS</sequence>
<dbReference type="Proteomes" id="UP000237889">
    <property type="component" value="Chromosome"/>
</dbReference>
<gene>
    <name evidence="2" type="ORF">C6569_17435</name>
</gene>
<keyword evidence="3" id="KW-1185">Reference proteome</keyword>
<dbReference type="PANTHER" id="PTHR34980">
    <property type="entry name" value="INNER MEMBRANE PROTEIN-RELATED-RELATED"/>
    <property type="match status" value="1"/>
</dbReference>
<accession>A0A2S0NEX3</accession>
<dbReference type="InterPro" id="IPR008523">
    <property type="entry name" value="DUF805"/>
</dbReference>
<organism evidence="2 3">
    <name type="scientific">Phreatobacter cathodiphilus</name>
    <dbReference type="NCBI Taxonomy" id="1868589"/>
    <lineage>
        <taxon>Bacteria</taxon>
        <taxon>Pseudomonadati</taxon>
        <taxon>Pseudomonadota</taxon>
        <taxon>Alphaproteobacteria</taxon>
        <taxon>Hyphomicrobiales</taxon>
        <taxon>Phreatobacteraceae</taxon>
        <taxon>Phreatobacter</taxon>
    </lineage>
</organism>
<dbReference type="RefSeq" id="WP_106750072.1">
    <property type="nucleotide sequence ID" value="NZ_CP027668.1"/>
</dbReference>
<feature type="transmembrane region" description="Helical" evidence="1">
    <location>
        <begin position="20"/>
        <end position="41"/>
    </location>
</feature>
<evidence type="ECO:0000313" key="2">
    <source>
        <dbReference type="EMBL" id="AVO46702.1"/>
    </source>
</evidence>
<feature type="transmembrane region" description="Helical" evidence="1">
    <location>
        <begin position="112"/>
        <end position="132"/>
    </location>
</feature>
<keyword evidence="1" id="KW-1133">Transmembrane helix</keyword>
<evidence type="ECO:0000256" key="1">
    <source>
        <dbReference type="SAM" id="Phobius"/>
    </source>
</evidence>